<reference evidence="2 3" key="1">
    <citation type="submission" date="2017-01" db="EMBL/GenBank/DDBJ databases">
        <authorList>
            <consortium name="Urmite Genomes"/>
        </authorList>
    </citation>
    <scope>NUCLEOTIDE SEQUENCE [LARGE SCALE GENOMIC DNA]</scope>
    <source>
        <strain evidence="2 3">AB57</strain>
    </source>
</reference>
<dbReference type="AlphaFoldDB" id="A0A2U3NW26"/>
<evidence type="ECO:0000313" key="2">
    <source>
        <dbReference type="EMBL" id="SPM35688.1"/>
    </source>
</evidence>
<organism evidence="2 3">
    <name type="scientific">Mycobacterium rhizamassiliense</name>
    <dbReference type="NCBI Taxonomy" id="1841860"/>
    <lineage>
        <taxon>Bacteria</taxon>
        <taxon>Bacillati</taxon>
        <taxon>Actinomycetota</taxon>
        <taxon>Actinomycetes</taxon>
        <taxon>Mycobacteriales</taxon>
        <taxon>Mycobacteriaceae</taxon>
        <taxon>Mycobacterium</taxon>
    </lineage>
</organism>
<evidence type="ECO:0008006" key="4">
    <source>
        <dbReference type="Google" id="ProtNLM"/>
    </source>
</evidence>
<sequence>MASKLALRASAASVAIMTAIALAPPAVADQLDPIPGNGVFVVGRDIAPGLYHTSGTASTFGVWINNVPTQDSMCAWFTYSTPDANKDHVVQTNMSVGPMFANINTTIKAFESQNCEPWTRVP</sequence>
<evidence type="ECO:0000256" key="1">
    <source>
        <dbReference type="SAM" id="SignalP"/>
    </source>
</evidence>
<dbReference type="EMBL" id="FUFA01000004">
    <property type="protein sequence ID" value="SPM35688.1"/>
    <property type="molecule type" value="Genomic_DNA"/>
</dbReference>
<dbReference type="RefSeq" id="WP_077088495.1">
    <property type="nucleotide sequence ID" value="NZ_LT721901.1"/>
</dbReference>
<dbReference type="STRING" id="1841860.GCA_900157375_03520"/>
<gene>
    <name evidence="2" type="ORF">MRAB57_3518</name>
</gene>
<evidence type="ECO:0000313" key="3">
    <source>
        <dbReference type="Proteomes" id="UP000240988"/>
    </source>
</evidence>
<feature type="chain" id="PRO_5015737266" description="Lipoprotein" evidence="1">
    <location>
        <begin position="29"/>
        <end position="122"/>
    </location>
</feature>
<proteinExistence type="predicted"/>
<feature type="signal peptide" evidence="1">
    <location>
        <begin position="1"/>
        <end position="28"/>
    </location>
</feature>
<protein>
    <recommendedName>
        <fullName evidence="4">Lipoprotein</fullName>
    </recommendedName>
</protein>
<accession>A0A2U3NW26</accession>
<name>A0A2U3NW26_9MYCO</name>
<dbReference type="OrthoDB" id="166978at2"/>
<dbReference type="Proteomes" id="UP000240988">
    <property type="component" value="Unassembled WGS sequence"/>
</dbReference>
<keyword evidence="1" id="KW-0732">Signal</keyword>
<keyword evidence="3" id="KW-1185">Reference proteome</keyword>